<feature type="signal peptide" evidence="1">
    <location>
        <begin position="1"/>
        <end position="20"/>
    </location>
</feature>
<accession>A0A0H3C5F2</accession>
<keyword evidence="3" id="KW-1185">Reference proteome</keyword>
<evidence type="ECO:0000313" key="2">
    <source>
        <dbReference type="EMBL" id="ACL94198.1"/>
    </source>
</evidence>
<gene>
    <name evidence="2" type="ordered locus">CCNA_00733</name>
</gene>
<dbReference type="HOGENOM" id="CLU_073326_0_0_5"/>
<evidence type="ECO:0000313" key="3">
    <source>
        <dbReference type="Proteomes" id="UP000001364"/>
    </source>
</evidence>
<protein>
    <submittedName>
        <fullName evidence="2">GumN superfamily protein</fullName>
    </submittedName>
</protein>
<reference evidence="2 3" key="1">
    <citation type="journal article" date="2010" name="J. Bacteriol.">
        <title>The genetic basis of laboratory adaptation in Caulobacter crescentus.</title>
        <authorList>
            <person name="Marks M.E."/>
            <person name="Castro-Rojas C.M."/>
            <person name="Teiling C."/>
            <person name="Du L."/>
            <person name="Kapatral V."/>
            <person name="Walunas T.L."/>
            <person name="Crosson S."/>
        </authorList>
    </citation>
    <scope>NUCLEOTIDE SEQUENCE [LARGE SCALE GENOMIC DNA]</scope>
    <source>
        <strain evidence="3">NA1000 / CB15N</strain>
    </source>
</reference>
<dbReference type="PATRIC" id="fig|565050.3.peg.723"/>
<dbReference type="Pfam" id="PF01963">
    <property type="entry name" value="TraB_PrgY_gumN"/>
    <property type="match status" value="1"/>
</dbReference>
<sequence length="312" mass="33598">MRAIWAALAMSLTVAGGAAAQVMDDPEANLVEALVVSAKLPGPAWWRISDADTTVYILGTPGSTPKGMAWDSSVVDRRLKGAFTLLTPPTFSAGVTDIPALLLLRRKLKGDEAWAAADPALAGRVQRAWTAVEPKDPDGWRDWKPLALGPLIASKTNRKAGLEYGQVSRRIEKLARKHRVKVQVVERYKAMPLLKTVARKTDDAAGLACLTETLDTVEQGQDRYRVAAQAWAEGQVRAALAAPRSTDRCQYLLPGVAEMGQRLKAAEVEALADLLKTPGHAVAIYPIRGLVAQDGVLDELRARGITVKTPGD</sequence>
<proteinExistence type="predicted"/>
<dbReference type="CDD" id="cd14788">
    <property type="entry name" value="GumN"/>
    <property type="match status" value="1"/>
</dbReference>
<name>A0A0H3C5F2_CAUVN</name>
<dbReference type="InterPro" id="IPR002816">
    <property type="entry name" value="TraB/PrgY/GumN_fam"/>
</dbReference>
<dbReference type="AlphaFoldDB" id="A0A0H3C5F2"/>
<dbReference type="RefSeq" id="YP_002516106.1">
    <property type="nucleotide sequence ID" value="NC_011916.1"/>
</dbReference>
<dbReference type="OrthoDB" id="7181390at2"/>
<dbReference type="Proteomes" id="UP000001364">
    <property type="component" value="Chromosome"/>
</dbReference>
<keyword evidence="1" id="KW-0732">Signal</keyword>
<dbReference type="RefSeq" id="WP_010918583.1">
    <property type="nucleotide sequence ID" value="NC_011916.1"/>
</dbReference>
<dbReference type="GeneID" id="7332820"/>
<evidence type="ECO:0000256" key="1">
    <source>
        <dbReference type="SAM" id="SignalP"/>
    </source>
</evidence>
<feature type="chain" id="PRO_5002605876" evidence="1">
    <location>
        <begin position="21"/>
        <end position="312"/>
    </location>
</feature>
<dbReference type="PhylomeDB" id="A0A0H3C5F2"/>
<dbReference type="KEGG" id="ccs:CCNA_00733"/>
<dbReference type="EMBL" id="CP001340">
    <property type="protein sequence ID" value="ACL94198.1"/>
    <property type="molecule type" value="Genomic_DNA"/>
</dbReference>
<organism evidence="2 3">
    <name type="scientific">Caulobacter vibrioides (strain NA1000 / CB15N)</name>
    <name type="common">Caulobacter crescentus</name>
    <dbReference type="NCBI Taxonomy" id="565050"/>
    <lineage>
        <taxon>Bacteria</taxon>
        <taxon>Pseudomonadati</taxon>
        <taxon>Pseudomonadota</taxon>
        <taxon>Alphaproteobacteria</taxon>
        <taxon>Caulobacterales</taxon>
        <taxon>Caulobacteraceae</taxon>
        <taxon>Caulobacter</taxon>
    </lineage>
</organism>